<name>A0A1R1ES08_9BACL</name>
<dbReference type="InterPro" id="IPR010035">
    <property type="entry name" value="Thi_S"/>
</dbReference>
<dbReference type="Proteomes" id="UP000187172">
    <property type="component" value="Unassembled WGS sequence"/>
</dbReference>
<dbReference type="InterPro" id="IPR003749">
    <property type="entry name" value="ThiS/MoaD-like"/>
</dbReference>
<dbReference type="InterPro" id="IPR012675">
    <property type="entry name" value="Beta-grasp_dom_sf"/>
</dbReference>
<reference evidence="1 2" key="1">
    <citation type="submission" date="2016-11" db="EMBL/GenBank/DDBJ databases">
        <title>Paenibacillus species isolates.</title>
        <authorList>
            <person name="Beno S.M."/>
        </authorList>
    </citation>
    <scope>NUCLEOTIDE SEQUENCE [LARGE SCALE GENOMIC DNA]</scope>
    <source>
        <strain evidence="1 2">FSL R5-0378</strain>
    </source>
</reference>
<comment type="caution">
    <text evidence="1">The sequence shown here is derived from an EMBL/GenBank/DDBJ whole genome shotgun (WGS) entry which is preliminary data.</text>
</comment>
<protein>
    <submittedName>
        <fullName evidence="1">Thiamine biosynthesis protein ThiS</fullName>
    </submittedName>
</protein>
<gene>
    <name evidence="1" type="ORF">BK138_15900</name>
</gene>
<sequence length="65" mass="6999">MELVVNGTKRELAAETVADVLRLLGLSGRPVMVEADGQVLKIEQWETTPVVPGMKLELVHFVAGG</sequence>
<dbReference type="STRING" id="297318.BK138_15900"/>
<organism evidence="1 2">
    <name type="scientific">Paenibacillus rhizosphaerae</name>
    <dbReference type="NCBI Taxonomy" id="297318"/>
    <lineage>
        <taxon>Bacteria</taxon>
        <taxon>Bacillati</taxon>
        <taxon>Bacillota</taxon>
        <taxon>Bacilli</taxon>
        <taxon>Bacillales</taxon>
        <taxon>Paenibacillaceae</taxon>
        <taxon>Paenibacillus</taxon>
    </lineage>
</organism>
<dbReference type="CDD" id="cd00565">
    <property type="entry name" value="Ubl_ThiS"/>
    <property type="match status" value="1"/>
</dbReference>
<accession>A0A1R1ES08</accession>
<evidence type="ECO:0000313" key="2">
    <source>
        <dbReference type="Proteomes" id="UP000187172"/>
    </source>
</evidence>
<dbReference type="SUPFAM" id="SSF54285">
    <property type="entry name" value="MoaD/ThiS"/>
    <property type="match status" value="1"/>
</dbReference>
<dbReference type="RefSeq" id="WP_076170544.1">
    <property type="nucleotide sequence ID" value="NZ_MRTP01000003.1"/>
</dbReference>
<dbReference type="InterPro" id="IPR016155">
    <property type="entry name" value="Mopterin_synth/thiamin_S_b"/>
</dbReference>
<dbReference type="NCBIfam" id="TIGR01683">
    <property type="entry name" value="thiS"/>
    <property type="match status" value="1"/>
</dbReference>
<dbReference type="Pfam" id="PF02597">
    <property type="entry name" value="ThiS"/>
    <property type="match status" value="1"/>
</dbReference>
<dbReference type="AlphaFoldDB" id="A0A1R1ES08"/>
<dbReference type="Gene3D" id="3.10.20.30">
    <property type="match status" value="1"/>
</dbReference>
<proteinExistence type="predicted"/>
<keyword evidence="2" id="KW-1185">Reference proteome</keyword>
<evidence type="ECO:0000313" key="1">
    <source>
        <dbReference type="EMBL" id="OMF54643.1"/>
    </source>
</evidence>
<dbReference type="EMBL" id="MRTP01000003">
    <property type="protein sequence ID" value="OMF54643.1"/>
    <property type="molecule type" value="Genomic_DNA"/>
</dbReference>